<proteinExistence type="predicted"/>
<dbReference type="Proteomes" id="UP000539052">
    <property type="component" value="Unassembled WGS sequence"/>
</dbReference>
<protein>
    <submittedName>
        <fullName evidence="1">Uncharacterized protein</fullName>
    </submittedName>
</protein>
<evidence type="ECO:0000313" key="1">
    <source>
        <dbReference type="EMBL" id="NNJ28553.1"/>
    </source>
</evidence>
<accession>A0ABX1VQP3</accession>
<reference evidence="1 2" key="1">
    <citation type="submission" date="2020-03" db="EMBL/GenBank/DDBJ databases">
        <title>Genome Sequence of industrial isolate, B5A.</title>
        <authorList>
            <person name="Sharma S."/>
            <person name="Patil P.B."/>
            <person name="Korpole S."/>
        </authorList>
    </citation>
    <scope>NUCLEOTIDE SEQUENCE [LARGE SCALE GENOMIC DNA]</scope>
    <source>
        <strain evidence="1 2">PI-S10-B5A</strain>
    </source>
</reference>
<dbReference type="RefSeq" id="WP_170819892.1">
    <property type="nucleotide sequence ID" value="NZ_JAAOXG010000001.1"/>
</dbReference>
<dbReference type="EMBL" id="JAAOXG010000001">
    <property type="protein sequence ID" value="NNJ28553.1"/>
    <property type="molecule type" value="Genomic_DNA"/>
</dbReference>
<organism evidence="1 2">
    <name type="scientific">Lacrimispora defluvii</name>
    <dbReference type="NCBI Taxonomy" id="2719233"/>
    <lineage>
        <taxon>Bacteria</taxon>
        <taxon>Bacillati</taxon>
        <taxon>Bacillota</taxon>
        <taxon>Clostridia</taxon>
        <taxon>Lachnospirales</taxon>
        <taxon>Lachnospiraceae</taxon>
        <taxon>Lacrimispora</taxon>
    </lineage>
</organism>
<evidence type="ECO:0000313" key="2">
    <source>
        <dbReference type="Proteomes" id="UP000539052"/>
    </source>
</evidence>
<sequence>MSETKCSNYNLCKQYGTYGESCEEDPYSGIYTDCDNSEKQIIKILASIDQKLSKLLEK</sequence>
<keyword evidence="2" id="KW-1185">Reference proteome</keyword>
<comment type="caution">
    <text evidence="1">The sequence shown here is derived from an EMBL/GenBank/DDBJ whole genome shotgun (WGS) entry which is preliminary data.</text>
</comment>
<gene>
    <name evidence="1" type="ORF">G9470_01890</name>
</gene>
<name>A0ABX1VQP3_9FIRM</name>